<dbReference type="RefSeq" id="WP_376979585.1">
    <property type="nucleotide sequence ID" value="NZ_JBHSDQ010000012.1"/>
</dbReference>
<feature type="transmembrane region" description="Helical" evidence="1">
    <location>
        <begin position="14"/>
        <end position="34"/>
    </location>
</feature>
<protein>
    <submittedName>
        <fullName evidence="2">Uncharacterized protein</fullName>
    </submittedName>
</protein>
<organism evidence="2 3">
    <name type="scientific">Arthrobacter sedimenti</name>
    <dbReference type="NCBI Taxonomy" id="2694931"/>
    <lineage>
        <taxon>Bacteria</taxon>
        <taxon>Bacillati</taxon>
        <taxon>Actinomycetota</taxon>
        <taxon>Actinomycetes</taxon>
        <taxon>Micrococcales</taxon>
        <taxon>Micrococcaceae</taxon>
        <taxon>Arthrobacter</taxon>
    </lineage>
</organism>
<name>A0ABV8WNH9_9MICC</name>
<keyword evidence="3" id="KW-1185">Reference proteome</keyword>
<keyword evidence="1" id="KW-0812">Transmembrane</keyword>
<keyword evidence="1" id="KW-0472">Membrane</keyword>
<accession>A0ABV8WNH9</accession>
<proteinExistence type="predicted"/>
<gene>
    <name evidence="2" type="ORF">ACFO0G_19185</name>
</gene>
<comment type="caution">
    <text evidence="2">The sequence shown here is derived from an EMBL/GenBank/DDBJ whole genome shotgun (WGS) entry which is preliminary data.</text>
</comment>
<sequence>MNDDRKTRQGKKSWFPSVAGVIGGVVPGVVALFNQVSSPFWITFNIVVIVVALGFAAANTIGLAVIKYRSSSNPDAYDR</sequence>
<dbReference type="Proteomes" id="UP001595778">
    <property type="component" value="Unassembled WGS sequence"/>
</dbReference>
<evidence type="ECO:0000256" key="1">
    <source>
        <dbReference type="SAM" id="Phobius"/>
    </source>
</evidence>
<dbReference type="EMBL" id="JBHSDQ010000012">
    <property type="protein sequence ID" value="MFC4398222.1"/>
    <property type="molecule type" value="Genomic_DNA"/>
</dbReference>
<feature type="transmembrane region" description="Helical" evidence="1">
    <location>
        <begin position="40"/>
        <end position="66"/>
    </location>
</feature>
<keyword evidence="1" id="KW-1133">Transmembrane helix</keyword>
<evidence type="ECO:0000313" key="3">
    <source>
        <dbReference type="Proteomes" id="UP001595778"/>
    </source>
</evidence>
<reference evidence="3" key="1">
    <citation type="journal article" date="2019" name="Int. J. Syst. Evol. Microbiol.">
        <title>The Global Catalogue of Microorganisms (GCM) 10K type strain sequencing project: providing services to taxonomists for standard genome sequencing and annotation.</title>
        <authorList>
            <consortium name="The Broad Institute Genomics Platform"/>
            <consortium name="The Broad Institute Genome Sequencing Center for Infectious Disease"/>
            <person name="Wu L."/>
            <person name="Ma J."/>
        </authorList>
    </citation>
    <scope>NUCLEOTIDE SEQUENCE [LARGE SCALE GENOMIC DNA]</scope>
    <source>
        <strain evidence="3">PJ61</strain>
    </source>
</reference>
<evidence type="ECO:0000313" key="2">
    <source>
        <dbReference type="EMBL" id="MFC4398222.1"/>
    </source>
</evidence>